<proteinExistence type="predicted"/>
<dbReference type="RefSeq" id="WP_125932903.1">
    <property type="nucleotide sequence ID" value="NZ_CP120601.2"/>
</dbReference>
<name>A0AAW6KG79_9BACI</name>
<comment type="caution">
    <text evidence="1">The sequence shown here is derived from an EMBL/GenBank/DDBJ whole genome shotgun (WGS) entry which is preliminary data.</text>
</comment>
<dbReference type="Proteomes" id="UP000429980">
    <property type="component" value="Unassembled WGS sequence"/>
</dbReference>
<dbReference type="EMBL" id="JARAFO010000062">
    <property type="protein sequence ID" value="MDE1453753.1"/>
    <property type="molecule type" value="Genomic_DNA"/>
</dbReference>
<reference evidence="1" key="2">
    <citation type="submission" date="2022-12" db="EMBL/GenBank/DDBJ databases">
        <title>Draft Genome Sequences of Bacillus licheniformis and Bacillus paralicheniformis strains isolated from Irish skim milk powders.</title>
        <authorList>
            <person name="Lourenco A."/>
            <person name="Li F."/>
            <person name="Geraldine D."/>
            <person name="Tobin J.T."/>
            <person name="Butler F."/>
            <person name="Jordan K."/>
            <person name="Obrien T."/>
        </authorList>
    </citation>
    <scope>NUCLEOTIDE SEQUENCE</scope>
    <source>
        <strain evidence="1">3370</strain>
    </source>
</reference>
<evidence type="ECO:0000313" key="2">
    <source>
        <dbReference type="EMBL" id="TWL42723.1"/>
    </source>
</evidence>
<organism evidence="1 4">
    <name type="scientific">Bacillus paralicheniformis</name>
    <dbReference type="NCBI Taxonomy" id="1648923"/>
    <lineage>
        <taxon>Bacteria</taxon>
        <taxon>Bacillati</taxon>
        <taxon>Bacillota</taxon>
        <taxon>Bacilli</taxon>
        <taxon>Bacillales</taxon>
        <taxon>Bacillaceae</taxon>
        <taxon>Bacillus</taxon>
    </lineage>
</organism>
<evidence type="ECO:0000313" key="4">
    <source>
        <dbReference type="Proteomes" id="UP001216709"/>
    </source>
</evidence>
<evidence type="ECO:0000313" key="3">
    <source>
        <dbReference type="Proteomes" id="UP000429980"/>
    </source>
</evidence>
<dbReference type="AlphaFoldDB" id="A0AAW6KG79"/>
<gene>
    <name evidence="2" type="ORF">CHCC15381_1899</name>
    <name evidence="1" type="ORF">PVN32_16440</name>
</gene>
<accession>A0AAW6KG79</accession>
<sequence>MTNQERLNRLLDELANEYLKFNAKQQQLAIREIDRVRLEISDLLSDFSGNDGIIKKQRLNRLLRELDTIEKAVRKNGMDALDKTITDATEFTTERIKSAMEETLGKAAVAGIAFDRVNQNVFRYVVNREEKDGLILSDRVWRFAGDQRDELSTVLRSAILRGESVNQMIADVRQVYENDTWKIKRLVVTEGNMAYRTATVYSARQSNLVEAVQIFRGKANRPEHRCTQLEKLNRYGMGPGIYKLSDPEVFNPHPNCTSHLNYVLTEKAVRDDVE</sequence>
<reference evidence="2 3" key="1">
    <citation type="submission" date="2019-06" db="EMBL/GenBank/DDBJ databases">
        <title>Genome sequence analysis of &gt;100 Bacillus licheniformis strains suggests intrinsic resistance to this species.</title>
        <authorList>
            <person name="Wels M."/>
            <person name="Siezen R.J."/>
            <person name="Johansen E."/>
            <person name="Stuer-Lauridsen B."/>
            <person name="Bjerre K."/>
            <person name="Nielsen B.K.K."/>
        </authorList>
    </citation>
    <scope>NUCLEOTIDE SEQUENCE [LARGE SCALE GENOMIC DNA]</scope>
    <source>
        <strain evidence="2 3">BAC-15381</strain>
    </source>
</reference>
<keyword evidence="3" id="KW-1185">Reference proteome</keyword>
<evidence type="ECO:0000313" key="1">
    <source>
        <dbReference type="EMBL" id="MDE1453753.1"/>
    </source>
</evidence>
<evidence type="ECO:0008006" key="5">
    <source>
        <dbReference type="Google" id="ProtNLM"/>
    </source>
</evidence>
<dbReference type="EMBL" id="NILF01000019">
    <property type="protein sequence ID" value="TWL42723.1"/>
    <property type="molecule type" value="Genomic_DNA"/>
</dbReference>
<protein>
    <recommendedName>
        <fullName evidence="5">Phage head morphogenesis domain-containing protein</fullName>
    </recommendedName>
</protein>
<dbReference type="Proteomes" id="UP001216709">
    <property type="component" value="Unassembled WGS sequence"/>
</dbReference>